<dbReference type="KEGG" id="plut:EI981_13500"/>
<name>A0A3Q9IHP0_9BACL</name>
<keyword evidence="2" id="KW-1185">Reference proteome</keyword>
<protein>
    <submittedName>
        <fullName evidence="1">Uncharacterized protein</fullName>
    </submittedName>
</protein>
<dbReference type="AlphaFoldDB" id="A0A3Q9IHP0"/>
<sequence>MKPLTSDIHFYTAQMDRLPIIVFIAGELVGSGKIEDITKNSVKISGERYLRESCTFKYAS</sequence>
<accession>A0A3Q9IHP0</accession>
<evidence type="ECO:0000313" key="2">
    <source>
        <dbReference type="Proteomes" id="UP000270678"/>
    </source>
</evidence>
<gene>
    <name evidence="1" type="ORF">EI981_13500</name>
</gene>
<reference evidence="2" key="1">
    <citation type="submission" date="2018-12" db="EMBL/GenBank/DDBJ databases">
        <title>Complete genome sequence of Paenibacillus sp. MBLB1234.</title>
        <authorList>
            <person name="Nam Y.-D."/>
            <person name="Kang J."/>
            <person name="Chung W.-H."/>
            <person name="Park Y.S."/>
        </authorList>
    </citation>
    <scope>NUCLEOTIDE SEQUENCE [LARGE SCALE GENOMIC DNA]</scope>
    <source>
        <strain evidence="2">MBLB1234</strain>
    </source>
</reference>
<proteinExistence type="predicted"/>
<dbReference type="EMBL" id="CP034346">
    <property type="protein sequence ID" value="AZS18284.1"/>
    <property type="molecule type" value="Genomic_DNA"/>
</dbReference>
<evidence type="ECO:0000313" key="1">
    <source>
        <dbReference type="EMBL" id="AZS18284.1"/>
    </source>
</evidence>
<organism evidence="1 2">
    <name type="scientific">Paenibacillus lutimineralis</name>
    <dbReference type="NCBI Taxonomy" id="2707005"/>
    <lineage>
        <taxon>Bacteria</taxon>
        <taxon>Bacillati</taxon>
        <taxon>Bacillota</taxon>
        <taxon>Bacilli</taxon>
        <taxon>Bacillales</taxon>
        <taxon>Paenibacillaceae</taxon>
        <taxon>Paenibacillus</taxon>
    </lineage>
</organism>
<dbReference type="OrthoDB" id="2655123at2"/>
<dbReference type="Proteomes" id="UP000270678">
    <property type="component" value="Chromosome"/>
</dbReference>